<keyword evidence="3 4" id="KW-1278">Translocase</keyword>
<comment type="catalytic activity">
    <reaction evidence="3 5">
        <text>a quinone + NADH + 5 H(+)(in) = a quinol + NAD(+) + 4 H(+)(out)</text>
        <dbReference type="Rhea" id="RHEA:57888"/>
        <dbReference type="ChEBI" id="CHEBI:15378"/>
        <dbReference type="ChEBI" id="CHEBI:24646"/>
        <dbReference type="ChEBI" id="CHEBI:57540"/>
        <dbReference type="ChEBI" id="CHEBI:57945"/>
        <dbReference type="ChEBI" id="CHEBI:132124"/>
    </reaction>
</comment>
<dbReference type="EMBL" id="FOOX01000004">
    <property type="protein sequence ID" value="SFG40332.1"/>
    <property type="molecule type" value="Genomic_DNA"/>
</dbReference>
<dbReference type="STRING" id="341036.SAMN05660649_01577"/>
<proteinExistence type="inferred from homology"/>
<dbReference type="OrthoDB" id="9803286at2"/>
<dbReference type="InterPro" id="IPR037232">
    <property type="entry name" value="NADH_quin_OxRdtase_su_C/D-like"/>
</dbReference>
<dbReference type="EC" id="7.1.1.-" evidence="3"/>
<keyword evidence="8" id="KW-1185">Reference proteome</keyword>
<evidence type="ECO:0000259" key="6">
    <source>
        <dbReference type="Pfam" id="PF00329"/>
    </source>
</evidence>
<evidence type="ECO:0000313" key="8">
    <source>
        <dbReference type="Proteomes" id="UP000199337"/>
    </source>
</evidence>
<sequence length="148" mass="17118">MIKEKIAPVDEIKQKFGYIAVDEAMAVTVPMDKLLEFMQALKDEFALDYLTNETAVDYPEEDKFQVVYNINSIENGYSLTVKTDVDRDNPEMPSVFPVWGGANWQEREIFDLLGIVFTGHPNLKRILLDDQFEGHPLRKDFQWEGGRE</sequence>
<keyword evidence="3 4" id="KW-0520">NAD</keyword>
<dbReference type="Pfam" id="PF00329">
    <property type="entry name" value="Complex1_30kDa"/>
    <property type="match status" value="1"/>
</dbReference>
<organism evidence="7 8">
    <name type="scientific">Desulfotruncus arcticus DSM 17038</name>
    <dbReference type="NCBI Taxonomy" id="1121424"/>
    <lineage>
        <taxon>Bacteria</taxon>
        <taxon>Bacillati</taxon>
        <taxon>Bacillota</taxon>
        <taxon>Clostridia</taxon>
        <taxon>Eubacteriales</taxon>
        <taxon>Desulfallaceae</taxon>
        <taxon>Desulfotruncus</taxon>
    </lineage>
</organism>
<keyword evidence="3 5" id="KW-0874">Quinone</keyword>
<keyword evidence="3" id="KW-0472">Membrane</keyword>
<keyword evidence="2 3" id="KW-0813">Transport</keyword>
<comment type="similarity">
    <text evidence="1 3 4">Belongs to the complex I 30 kDa subunit family.</text>
</comment>
<dbReference type="GO" id="GO:0008137">
    <property type="term" value="F:NADH dehydrogenase (ubiquinone) activity"/>
    <property type="evidence" value="ECO:0007669"/>
    <property type="project" value="InterPro"/>
</dbReference>
<evidence type="ECO:0000256" key="5">
    <source>
        <dbReference type="RuleBase" id="RU003582"/>
    </source>
</evidence>
<comment type="subunit">
    <text evidence="3">NDH-1 is composed of 14 different subunits. Subunits NuoB, C, D, E, F, and G constitute the peripheral sector of the complex.</text>
</comment>
<feature type="domain" description="NADH:ubiquinone oxidoreductase 30kDa subunit" evidence="6">
    <location>
        <begin position="27"/>
        <end position="145"/>
    </location>
</feature>
<dbReference type="Proteomes" id="UP000199337">
    <property type="component" value="Unassembled WGS sequence"/>
</dbReference>
<dbReference type="GO" id="GO:0005886">
    <property type="term" value="C:plasma membrane"/>
    <property type="evidence" value="ECO:0007669"/>
    <property type="project" value="UniProtKB-SubCell"/>
</dbReference>
<name>A0A1I2RIJ0_9FIRM</name>
<dbReference type="RefSeq" id="WP_092470369.1">
    <property type="nucleotide sequence ID" value="NZ_FOOX01000004.1"/>
</dbReference>
<dbReference type="HAMAP" id="MF_01357">
    <property type="entry name" value="NDH1_NuoC"/>
    <property type="match status" value="1"/>
</dbReference>
<comment type="function">
    <text evidence="3">NDH-1 shuttles electrons from NADH, via FMN and iron-sulfur (Fe-S) centers, to quinones in the respiratory chain. The immediate electron acceptor for the enzyme in this species is believed to be a menaquinone. Couples the redox reaction to proton translocation (for every two electrons transferred, four hydrogen ions are translocated across the cytoplasmic membrane), and thus conserves the redox energy in a proton gradient.</text>
</comment>
<dbReference type="GO" id="GO:0048038">
    <property type="term" value="F:quinone binding"/>
    <property type="evidence" value="ECO:0007669"/>
    <property type="project" value="UniProtKB-KW"/>
</dbReference>
<evidence type="ECO:0000256" key="2">
    <source>
        <dbReference type="ARBA" id="ARBA00022448"/>
    </source>
</evidence>
<evidence type="ECO:0000256" key="1">
    <source>
        <dbReference type="ARBA" id="ARBA00007569"/>
    </source>
</evidence>
<accession>A0A1I2RIJ0</accession>
<evidence type="ECO:0000256" key="4">
    <source>
        <dbReference type="RuleBase" id="RU003456"/>
    </source>
</evidence>
<dbReference type="InterPro" id="IPR001268">
    <property type="entry name" value="NADH_UbQ_OxRdtase_30kDa_su"/>
</dbReference>
<dbReference type="GO" id="GO:0050136">
    <property type="term" value="F:NADH dehydrogenase (quinone) (non-electrogenic) activity"/>
    <property type="evidence" value="ECO:0007669"/>
    <property type="project" value="UniProtKB-UniRule"/>
</dbReference>
<dbReference type="PANTHER" id="PTHR10884">
    <property type="entry name" value="NADH DEHYDROGENASE UBIQUINONE IRON-SULFUR PROTEIN 3"/>
    <property type="match status" value="1"/>
</dbReference>
<dbReference type="AlphaFoldDB" id="A0A1I2RIJ0"/>
<dbReference type="InterPro" id="IPR010218">
    <property type="entry name" value="NADH_DH_suC"/>
</dbReference>
<evidence type="ECO:0000256" key="3">
    <source>
        <dbReference type="HAMAP-Rule" id="MF_01357"/>
    </source>
</evidence>
<reference evidence="8" key="1">
    <citation type="submission" date="2016-10" db="EMBL/GenBank/DDBJ databases">
        <authorList>
            <person name="Varghese N."/>
            <person name="Submissions S."/>
        </authorList>
    </citation>
    <scope>NUCLEOTIDE SEQUENCE [LARGE SCALE GENOMIC DNA]</scope>
    <source>
        <strain evidence="8">DSM 17038</strain>
    </source>
</reference>
<dbReference type="PANTHER" id="PTHR10884:SF14">
    <property type="entry name" value="NADH DEHYDROGENASE [UBIQUINONE] IRON-SULFUR PROTEIN 3, MITOCHONDRIAL"/>
    <property type="match status" value="1"/>
</dbReference>
<dbReference type="NCBIfam" id="TIGR01961">
    <property type="entry name" value="NuoC_fam"/>
    <property type="match status" value="1"/>
</dbReference>
<keyword evidence="3" id="KW-1003">Cell membrane</keyword>
<dbReference type="Gene3D" id="3.30.460.80">
    <property type="entry name" value="NADH:ubiquinone oxidoreductase, 30kDa subunit"/>
    <property type="match status" value="1"/>
</dbReference>
<gene>
    <name evidence="3" type="primary">nuoC</name>
    <name evidence="7" type="ORF">SAMN05660649_01577</name>
</gene>
<comment type="subcellular location">
    <subcellularLocation>
        <location evidence="3">Cell membrane</location>
        <topology evidence="3">Peripheral membrane protein</topology>
        <orientation evidence="3">Cytoplasmic side</orientation>
    </subcellularLocation>
</comment>
<dbReference type="PROSITE" id="PS00542">
    <property type="entry name" value="COMPLEX1_30K"/>
    <property type="match status" value="1"/>
</dbReference>
<protein>
    <recommendedName>
        <fullName evidence="3">NADH-quinone oxidoreductase subunit C</fullName>
        <ecNumber evidence="3">7.1.1.-</ecNumber>
    </recommendedName>
    <alternativeName>
        <fullName evidence="3">NADH dehydrogenase I subunit C</fullName>
    </alternativeName>
    <alternativeName>
        <fullName evidence="3">NDH-1 subunit C</fullName>
    </alternativeName>
</protein>
<dbReference type="InterPro" id="IPR020396">
    <property type="entry name" value="NADH_UbQ_OxRdtase_CS"/>
</dbReference>
<dbReference type="SUPFAM" id="SSF143243">
    <property type="entry name" value="Nqo5-like"/>
    <property type="match status" value="1"/>
</dbReference>
<evidence type="ECO:0000313" key="7">
    <source>
        <dbReference type="EMBL" id="SFG40332.1"/>
    </source>
</evidence>